<reference evidence="2" key="1">
    <citation type="submission" date="2014-11" db="EMBL/GenBank/DDBJ databases">
        <authorList>
            <person name="Amaro Gonzalez C."/>
        </authorList>
    </citation>
    <scope>NUCLEOTIDE SEQUENCE</scope>
</reference>
<reference evidence="2" key="2">
    <citation type="journal article" date="2015" name="Fish Shellfish Immunol.">
        <title>Early steps in the European eel (Anguilla anguilla)-Vibrio vulnificus interaction in the gills: Role of the RtxA13 toxin.</title>
        <authorList>
            <person name="Callol A."/>
            <person name="Pajuelo D."/>
            <person name="Ebbesson L."/>
            <person name="Teles M."/>
            <person name="MacKenzie S."/>
            <person name="Amaro C."/>
        </authorList>
    </citation>
    <scope>NUCLEOTIDE SEQUENCE</scope>
</reference>
<dbReference type="EMBL" id="GBXM01049277">
    <property type="protein sequence ID" value="JAH59300.1"/>
    <property type="molecule type" value="Transcribed_RNA"/>
</dbReference>
<keyword evidence="1" id="KW-1133">Transmembrane helix</keyword>
<protein>
    <submittedName>
        <fullName evidence="2">Uncharacterized protein</fullName>
    </submittedName>
</protein>
<dbReference type="AlphaFoldDB" id="A0A0E9U2A3"/>
<feature type="transmembrane region" description="Helical" evidence="1">
    <location>
        <begin position="12"/>
        <end position="33"/>
    </location>
</feature>
<evidence type="ECO:0000313" key="2">
    <source>
        <dbReference type="EMBL" id="JAH59300.1"/>
    </source>
</evidence>
<keyword evidence="1" id="KW-0472">Membrane</keyword>
<organism evidence="2">
    <name type="scientific">Anguilla anguilla</name>
    <name type="common">European freshwater eel</name>
    <name type="synonym">Muraena anguilla</name>
    <dbReference type="NCBI Taxonomy" id="7936"/>
    <lineage>
        <taxon>Eukaryota</taxon>
        <taxon>Metazoa</taxon>
        <taxon>Chordata</taxon>
        <taxon>Craniata</taxon>
        <taxon>Vertebrata</taxon>
        <taxon>Euteleostomi</taxon>
        <taxon>Actinopterygii</taxon>
        <taxon>Neopterygii</taxon>
        <taxon>Teleostei</taxon>
        <taxon>Anguilliformes</taxon>
        <taxon>Anguillidae</taxon>
        <taxon>Anguilla</taxon>
    </lineage>
</organism>
<accession>A0A0E9U2A3</accession>
<sequence length="39" mass="4786">MFWSFKRLNKVTLYIYITGITILRQHVITSMYYSTHQKC</sequence>
<name>A0A0E9U2A3_ANGAN</name>
<proteinExistence type="predicted"/>
<evidence type="ECO:0000256" key="1">
    <source>
        <dbReference type="SAM" id="Phobius"/>
    </source>
</evidence>
<keyword evidence="1" id="KW-0812">Transmembrane</keyword>